<dbReference type="AlphaFoldDB" id="L0GZZ6"/>
<proteinExistence type="predicted"/>
<dbReference type="STRING" id="765912.Thimo_2669"/>
<dbReference type="EMBL" id="CP003051">
    <property type="protein sequence ID" value="AGA91387.1"/>
    <property type="molecule type" value="Genomic_DNA"/>
</dbReference>
<evidence type="ECO:0000313" key="2">
    <source>
        <dbReference type="Proteomes" id="UP000010816"/>
    </source>
</evidence>
<dbReference type="Proteomes" id="UP000010816">
    <property type="component" value="Chromosome"/>
</dbReference>
<accession>L0GZZ6</accession>
<reference evidence="1 2" key="1">
    <citation type="submission" date="2011-09" db="EMBL/GenBank/DDBJ databases">
        <title>Complete sequence of chromosome of Thioflavicoccus mobilis 8321.</title>
        <authorList>
            <consortium name="US DOE Joint Genome Institute"/>
            <person name="Lucas S."/>
            <person name="Han J."/>
            <person name="Lapidus A."/>
            <person name="Cheng J.-F."/>
            <person name="Goodwin L."/>
            <person name="Pitluck S."/>
            <person name="Peters L."/>
            <person name="Ovchinnikova G."/>
            <person name="Lu M."/>
            <person name="Detter J.C."/>
            <person name="Han C."/>
            <person name="Tapia R."/>
            <person name="Land M."/>
            <person name="Hauser L."/>
            <person name="Kyrpides N."/>
            <person name="Ivanova N."/>
            <person name="Pagani I."/>
            <person name="Vogl K."/>
            <person name="Liu Z."/>
            <person name="Imhoff J."/>
            <person name="Thiel V."/>
            <person name="Frigaard N.-U."/>
            <person name="Bryant D."/>
            <person name="Woyke T."/>
        </authorList>
    </citation>
    <scope>NUCLEOTIDE SEQUENCE [LARGE SCALE GENOMIC DNA]</scope>
    <source>
        <strain evidence="1 2">8321</strain>
    </source>
</reference>
<sequence length="41" mass="4634">MFLFEVGLYRTHVELGILVLSWLAKRGSAPSTIRAWRSSGQ</sequence>
<protein>
    <submittedName>
        <fullName evidence="1">Uncharacterized protein</fullName>
    </submittedName>
</protein>
<organism evidence="1 2">
    <name type="scientific">Thioflavicoccus mobilis 8321</name>
    <dbReference type="NCBI Taxonomy" id="765912"/>
    <lineage>
        <taxon>Bacteria</taxon>
        <taxon>Pseudomonadati</taxon>
        <taxon>Pseudomonadota</taxon>
        <taxon>Gammaproteobacteria</taxon>
        <taxon>Chromatiales</taxon>
        <taxon>Chromatiaceae</taxon>
        <taxon>Thioflavicoccus</taxon>
    </lineage>
</organism>
<keyword evidence="2" id="KW-1185">Reference proteome</keyword>
<gene>
    <name evidence="1" type="ORF">Thimo_2669</name>
</gene>
<dbReference type="HOGENOM" id="CLU_3278012_0_0_6"/>
<name>L0GZZ6_9GAMM</name>
<evidence type="ECO:0000313" key="1">
    <source>
        <dbReference type="EMBL" id="AGA91387.1"/>
    </source>
</evidence>
<dbReference type="KEGG" id="tmb:Thimo_2669"/>